<comment type="caution">
    <text evidence="2">The sequence shown here is derived from an EMBL/GenBank/DDBJ whole genome shotgun (WGS) entry which is preliminary data.</text>
</comment>
<name>A0A081S0Q2_PHOTE</name>
<evidence type="ECO:0000313" key="3">
    <source>
        <dbReference type="Proteomes" id="UP000028002"/>
    </source>
</evidence>
<keyword evidence="1" id="KW-0472">Membrane</keyword>
<proteinExistence type="predicted"/>
<gene>
    <name evidence="2" type="ORF">MEG1DRAFT_00794</name>
</gene>
<keyword evidence="1" id="KW-0812">Transmembrane</keyword>
<dbReference type="Gene3D" id="3.40.50.360">
    <property type="match status" value="1"/>
</dbReference>
<feature type="transmembrane region" description="Helical" evidence="1">
    <location>
        <begin position="258"/>
        <end position="280"/>
    </location>
</feature>
<dbReference type="SUPFAM" id="SSF52218">
    <property type="entry name" value="Flavoproteins"/>
    <property type="match status" value="1"/>
</dbReference>
<organism evidence="2 3">
    <name type="scientific">Photorhabdus temperata subsp. temperata Meg1</name>
    <dbReference type="NCBI Taxonomy" id="1393735"/>
    <lineage>
        <taxon>Bacteria</taxon>
        <taxon>Pseudomonadati</taxon>
        <taxon>Pseudomonadota</taxon>
        <taxon>Gammaproteobacteria</taxon>
        <taxon>Enterobacterales</taxon>
        <taxon>Morganellaceae</taxon>
        <taxon>Photorhabdus</taxon>
    </lineage>
</organism>
<keyword evidence="1" id="KW-1133">Transmembrane helix</keyword>
<dbReference type="PATRIC" id="fig|1393735.3.peg.813"/>
<evidence type="ECO:0000256" key="1">
    <source>
        <dbReference type="SAM" id="Phobius"/>
    </source>
</evidence>
<evidence type="ECO:0000313" key="2">
    <source>
        <dbReference type="EMBL" id="KER04505.1"/>
    </source>
</evidence>
<evidence type="ECO:0008006" key="4">
    <source>
        <dbReference type="Google" id="ProtNLM"/>
    </source>
</evidence>
<dbReference type="EMBL" id="JGVH01000007">
    <property type="protein sequence ID" value="KER04505.1"/>
    <property type="molecule type" value="Genomic_DNA"/>
</dbReference>
<reference evidence="2 3" key="1">
    <citation type="submission" date="2014-03" db="EMBL/GenBank/DDBJ databases">
        <title>Draft Genome of Photorhabdus temperata Meg1.</title>
        <authorList>
            <person name="Hurst S.G.IV."/>
            <person name="Morris K."/>
            <person name="Thomas K."/>
            <person name="Tisa L.S."/>
        </authorList>
    </citation>
    <scope>NUCLEOTIDE SEQUENCE [LARGE SCALE GENOMIC DNA]</scope>
    <source>
        <strain evidence="2 3">Meg1</strain>
    </source>
</reference>
<sequence>MKRVLVISYSQSGQLIEVVKSLISPLHESDEIYIREVVLKPITEYPFPWSFSKFVDVFPETVQLHPPELAPLHLEDEAPFDLVILGYQVWYLSPSPPITAFLKSKEGKRLLNGLPVVTVIACRNMWLMAQETVKKLLHESGAYLRDNVVFIDKANFFATLFTTPLWLMTGKKQPIASLPPAGVSQEDVEGAKRFGDALVTALKADKEKVDAPMLKGLGAVFVDQSFIFGEQAIHRGFRLWSGFIYRVGKRGKWVRRSLLTMFVIYLILMALVVVPISVVIRRLLTVLLKERLNELQKYYEQPSGSARYDDKGDK</sequence>
<dbReference type="Proteomes" id="UP000028002">
    <property type="component" value="Unassembled WGS sequence"/>
</dbReference>
<dbReference type="InterPro" id="IPR029039">
    <property type="entry name" value="Flavoprotein-like_sf"/>
</dbReference>
<dbReference type="AlphaFoldDB" id="A0A081S0Q2"/>
<accession>A0A081S0Q2</accession>
<protein>
    <recommendedName>
        <fullName evidence="4">Dialkylrecorsinol condensing enzyme</fullName>
    </recommendedName>
</protein>